<protein>
    <submittedName>
        <fullName evidence="5">Lytic polysaccharide monooxygenase</fullName>
    </submittedName>
</protein>
<dbReference type="SUPFAM" id="SSF81296">
    <property type="entry name" value="E set domains"/>
    <property type="match status" value="1"/>
</dbReference>
<dbReference type="PANTHER" id="PTHR34823:SF1">
    <property type="entry name" value="CHITIN-BINDING TYPE-4 DOMAIN-CONTAINING PROTEIN"/>
    <property type="match status" value="1"/>
</dbReference>
<feature type="domain" description="Chitin-binding type-4" evidence="4">
    <location>
        <begin position="27"/>
        <end position="202"/>
    </location>
</feature>
<name>A0ABT1DGH2_9ACTN</name>
<comment type="caution">
    <text evidence="5">The sequence shown here is derived from an EMBL/GenBank/DDBJ whole genome shotgun (WGS) entry which is preliminary data.</text>
</comment>
<feature type="chain" id="PRO_5046978900" evidence="3">
    <location>
        <begin position="27"/>
        <end position="301"/>
    </location>
</feature>
<feature type="signal peptide" evidence="3">
    <location>
        <begin position="1"/>
        <end position="26"/>
    </location>
</feature>
<dbReference type="GO" id="GO:0004497">
    <property type="term" value="F:monooxygenase activity"/>
    <property type="evidence" value="ECO:0007669"/>
    <property type="project" value="UniProtKB-KW"/>
</dbReference>
<feature type="transmembrane region" description="Helical" evidence="2">
    <location>
        <begin position="269"/>
        <end position="294"/>
    </location>
</feature>
<accession>A0ABT1DGH2</accession>
<reference evidence="5 6" key="1">
    <citation type="submission" date="2022-06" db="EMBL/GenBank/DDBJ databases">
        <title>New Species of the Genus Actinoplanes, ActinopZanes ferrugineus.</title>
        <authorList>
            <person name="Ding P."/>
        </authorList>
    </citation>
    <scope>NUCLEOTIDE SEQUENCE [LARGE SCALE GENOMIC DNA]</scope>
    <source>
        <strain evidence="5 6">TRM88003</strain>
    </source>
</reference>
<organism evidence="5 6">
    <name type="scientific">Paractinoplanes aksuensis</name>
    <dbReference type="NCBI Taxonomy" id="2939490"/>
    <lineage>
        <taxon>Bacteria</taxon>
        <taxon>Bacillati</taxon>
        <taxon>Actinomycetota</taxon>
        <taxon>Actinomycetes</taxon>
        <taxon>Micromonosporales</taxon>
        <taxon>Micromonosporaceae</taxon>
        <taxon>Paractinoplanes</taxon>
    </lineage>
</organism>
<dbReference type="InterPro" id="IPR004302">
    <property type="entry name" value="Cellulose/chitin-bd_N"/>
</dbReference>
<dbReference type="Pfam" id="PF03067">
    <property type="entry name" value="LPMO_10"/>
    <property type="match status" value="1"/>
</dbReference>
<dbReference type="Gene3D" id="2.70.50.50">
    <property type="entry name" value="chitin-binding protein cbp21"/>
    <property type="match status" value="1"/>
</dbReference>
<evidence type="ECO:0000259" key="4">
    <source>
        <dbReference type="Pfam" id="PF03067"/>
    </source>
</evidence>
<evidence type="ECO:0000256" key="2">
    <source>
        <dbReference type="SAM" id="Phobius"/>
    </source>
</evidence>
<dbReference type="Proteomes" id="UP001523369">
    <property type="component" value="Unassembled WGS sequence"/>
</dbReference>
<evidence type="ECO:0000256" key="1">
    <source>
        <dbReference type="ARBA" id="ARBA00022729"/>
    </source>
</evidence>
<dbReference type="PANTHER" id="PTHR34823">
    <property type="entry name" value="GLCNAC-BINDING PROTEIN A"/>
    <property type="match status" value="1"/>
</dbReference>
<keyword evidence="2" id="KW-0472">Membrane</keyword>
<proteinExistence type="predicted"/>
<keyword evidence="1 3" id="KW-0732">Signal</keyword>
<keyword evidence="2" id="KW-0812">Transmembrane</keyword>
<keyword evidence="5" id="KW-0560">Oxidoreductase</keyword>
<keyword evidence="2" id="KW-1133">Transmembrane helix</keyword>
<dbReference type="RefSeq" id="WP_253236064.1">
    <property type="nucleotide sequence ID" value="NZ_JAMYJR010000003.1"/>
</dbReference>
<gene>
    <name evidence="5" type="ORF">M1L60_04890</name>
</gene>
<dbReference type="EMBL" id="JAMYJR010000003">
    <property type="protein sequence ID" value="MCO8269927.1"/>
    <property type="molecule type" value="Genomic_DNA"/>
</dbReference>
<dbReference type="InterPro" id="IPR051024">
    <property type="entry name" value="GlcNAc_Chitin_IntDeg"/>
</dbReference>
<keyword evidence="6" id="KW-1185">Reference proteome</keyword>
<dbReference type="CDD" id="cd21177">
    <property type="entry name" value="LPMO_AA10"/>
    <property type="match status" value="1"/>
</dbReference>
<evidence type="ECO:0000313" key="6">
    <source>
        <dbReference type="Proteomes" id="UP001523369"/>
    </source>
</evidence>
<evidence type="ECO:0000256" key="3">
    <source>
        <dbReference type="SAM" id="SignalP"/>
    </source>
</evidence>
<sequence length="301" mass="31382">MRIHRLAAAALAVTAAAALAPSAAQAHGSPTTPISRTSACAAGGSETGSKACQAARKANGRSFGKFDNLRIANVDGKDRQVVPDGQLCSGGLAPFQGLDLPRDDFPATEVTPGKNLTIRYRATIAHAGQFRVFLTKPSYDPSRRLTWADLGSKPLVAVTDPSLEDGAYELRAKLPERTGRHILYIVWETSSTPDTYYSCSDLAFPAGPKSVPAPATKAAETPKTAEPIIKATSTAPAPAVVRATAPKTSAAAPAPRAITPVSDNSRVTLGHWIVAGAVVLGSGAVAWAGTGAILRRRRENR</sequence>
<keyword evidence="5" id="KW-0503">Monooxygenase</keyword>
<dbReference type="InterPro" id="IPR014756">
    <property type="entry name" value="Ig_E-set"/>
</dbReference>
<evidence type="ECO:0000313" key="5">
    <source>
        <dbReference type="EMBL" id="MCO8269927.1"/>
    </source>
</evidence>